<comment type="caution">
    <text evidence="1">The sequence shown here is derived from an EMBL/GenBank/DDBJ whole genome shotgun (WGS) entry which is preliminary data.</text>
</comment>
<gene>
    <name evidence="1" type="ORF">PL2TA16_00253</name>
</gene>
<protein>
    <submittedName>
        <fullName evidence="1">Uncharacterized protein</fullName>
    </submittedName>
</protein>
<dbReference type="AlphaFoldDB" id="V4HU55"/>
<dbReference type="Proteomes" id="UP000017820">
    <property type="component" value="Unassembled WGS sequence"/>
</dbReference>
<sequence length="30" mass="3407">MSEIANLHRILRSYQVGKQPIVKAAKIDKV</sequence>
<proteinExistence type="predicted"/>
<evidence type="ECO:0000313" key="2">
    <source>
        <dbReference type="Proteomes" id="UP000017820"/>
    </source>
</evidence>
<reference evidence="1 2" key="1">
    <citation type="submission" date="2013-07" db="EMBL/GenBank/DDBJ databases">
        <title>Draft genome sequence of Pseudoalteromonas luteoviolacea 2ta16.</title>
        <authorList>
            <person name="Allen E.E."/>
            <person name="Azam F."/>
            <person name="Podell S."/>
        </authorList>
    </citation>
    <scope>NUCLEOTIDE SEQUENCE [LARGE SCALE GENOMIC DNA]</scope>
    <source>
        <strain evidence="1 2">2ta16</strain>
    </source>
</reference>
<name>V4HU55_PSEL2</name>
<accession>V4HU55</accession>
<organism evidence="1 2">
    <name type="scientific">Pseudoalteromonas luteoviolacea (strain 2ta16)</name>
    <dbReference type="NCBI Taxonomy" id="1353533"/>
    <lineage>
        <taxon>Bacteria</taxon>
        <taxon>Pseudomonadati</taxon>
        <taxon>Pseudomonadota</taxon>
        <taxon>Gammaproteobacteria</taxon>
        <taxon>Alteromonadales</taxon>
        <taxon>Pseudoalteromonadaceae</taxon>
        <taxon>Pseudoalteromonas</taxon>
    </lineage>
</organism>
<dbReference type="EMBL" id="AUSV01000113">
    <property type="protein sequence ID" value="ESP91454.1"/>
    <property type="molecule type" value="Genomic_DNA"/>
</dbReference>
<evidence type="ECO:0000313" key="1">
    <source>
        <dbReference type="EMBL" id="ESP91454.1"/>
    </source>
</evidence>